<comment type="caution">
    <text evidence="1">The sequence shown here is derived from an EMBL/GenBank/DDBJ whole genome shotgun (WGS) entry which is preliminary data.</text>
</comment>
<gene>
    <name evidence="1" type="ORF">ALP48_05291</name>
</gene>
<dbReference type="EMBL" id="RBTH01000377">
    <property type="protein sequence ID" value="RMT39197.1"/>
    <property type="molecule type" value="Genomic_DNA"/>
</dbReference>
<protein>
    <submittedName>
        <fullName evidence="1">Site-specific recombinase, phage integrase protein</fullName>
    </submittedName>
</protein>
<accession>A0A3M5KPW8</accession>
<dbReference type="AlphaFoldDB" id="A0A3M5KPW8"/>
<dbReference type="Proteomes" id="UP000268096">
    <property type="component" value="Unassembled WGS sequence"/>
</dbReference>
<reference evidence="1 2" key="1">
    <citation type="submission" date="2018-08" db="EMBL/GenBank/DDBJ databases">
        <title>Recombination of ecologically and evolutionarily significant loci maintains genetic cohesion in the Pseudomonas syringae species complex.</title>
        <authorList>
            <person name="Dillon M."/>
            <person name="Thakur S."/>
            <person name="Almeida R.N.D."/>
            <person name="Weir B.S."/>
            <person name="Guttman D.S."/>
        </authorList>
    </citation>
    <scope>NUCLEOTIDE SEQUENCE [LARGE SCALE GENOMIC DNA]</scope>
    <source>
        <strain evidence="1 2">ICMP 16926</strain>
    </source>
</reference>
<evidence type="ECO:0000313" key="1">
    <source>
        <dbReference type="EMBL" id="RMT39197.1"/>
    </source>
</evidence>
<name>A0A3M5KPW8_PSESX</name>
<sequence>MLLMSQLPRPIFESYEIFIDQNFSSPEPGMVCVRVYLDSFEPMVEAYKGYLAARSFLRSFSDNSFTFTSYRTHVERLLLWSMLIKRKPFSQLKRQDAEDYLEFCRNPPADWIGPIVRGRFVSSSHTESTWGDLVMPNDK</sequence>
<proteinExistence type="predicted"/>
<evidence type="ECO:0000313" key="2">
    <source>
        <dbReference type="Proteomes" id="UP000268096"/>
    </source>
</evidence>
<organism evidence="1 2">
    <name type="scientific">Pseudomonas syringae pv. solidagae</name>
    <dbReference type="NCBI Taxonomy" id="264458"/>
    <lineage>
        <taxon>Bacteria</taxon>
        <taxon>Pseudomonadati</taxon>
        <taxon>Pseudomonadota</taxon>
        <taxon>Gammaproteobacteria</taxon>
        <taxon>Pseudomonadales</taxon>
        <taxon>Pseudomonadaceae</taxon>
        <taxon>Pseudomonas</taxon>
        <taxon>Pseudomonas syringae</taxon>
    </lineage>
</organism>